<feature type="coiled-coil region" evidence="5">
    <location>
        <begin position="213"/>
        <end position="251"/>
    </location>
</feature>
<gene>
    <name evidence="8" type="ORF">DM02DRAFT_678036</name>
</gene>
<evidence type="ECO:0000256" key="4">
    <source>
        <dbReference type="ARBA" id="ARBA00023242"/>
    </source>
</evidence>
<dbReference type="AlphaFoldDB" id="A0A2V1D0H2"/>
<name>A0A2V1D0H2_9PLEO</name>
<evidence type="ECO:0000256" key="3">
    <source>
        <dbReference type="ARBA" id="ARBA00023163"/>
    </source>
</evidence>
<keyword evidence="9" id="KW-1185">Reference proteome</keyword>
<feature type="compositionally biased region" description="Polar residues" evidence="6">
    <location>
        <begin position="155"/>
        <end position="169"/>
    </location>
</feature>
<dbReference type="InterPro" id="IPR004827">
    <property type="entry name" value="bZIP"/>
</dbReference>
<dbReference type="EMBL" id="KZ805845">
    <property type="protein sequence ID" value="PVH91532.1"/>
    <property type="molecule type" value="Genomic_DNA"/>
</dbReference>
<proteinExistence type="predicted"/>
<organism evidence="8 9">
    <name type="scientific">Periconia macrospinosa</name>
    <dbReference type="NCBI Taxonomy" id="97972"/>
    <lineage>
        <taxon>Eukaryota</taxon>
        <taxon>Fungi</taxon>
        <taxon>Dikarya</taxon>
        <taxon>Ascomycota</taxon>
        <taxon>Pezizomycotina</taxon>
        <taxon>Dothideomycetes</taxon>
        <taxon>Pleosporomycetidae</taxon>
        <taxon>Pleosporales</taxon>
        <taxon>Massarineae</taxon>
        <taxon>Periconiaceae</taxon>
        <taxon>Periconia</taxon>
    </lineage>
</organism>
<dbReference type="Proteomes" id="UP000244855">
    <property type="component" value="Unassembled WGS sequence"/>
</dbReference>
<dbReference type="InterPro" id="IPR051027">
    <property type="entry name" value="bZIP_transcription_factors"/>
</dbReference>
<dbReference type="SUPFAM" id="SSF57959">
    <property type="entry name" value="Leucine zipper domain"/>
    <property type="match status" value="1"/>
</dbReference>
<keyword evidence="5" id="KW-0175">Coiled coil</keyword>
<feature type="domain" description="BZIP" evidence="7">
    <location>
        <begin position="190"/>
        <end position="254"/>
    </location>
</feature>
<accession>A0A2V1D0H2</accession>
<protein>
    <recommendedName>
        <fullName evidence="7">BZIP domain-containing protein</fullName>
    </recommendedName>
</protein>
<evidence type="ECO:0000313" key="8">
    <source>
        <dbReference type="EMBL" id="PVH91532.1"/>
    </source>
</evidence>
<comment type="subcellular location">
    <subcellularLocation>
        <location evidence="1">Nucleus</location>
    </subcellularLocation>
</comment>
<evidence type="ECO:0000256" key="2">
    <source>
        <dbReference type="ARBA" id="ARBA00023015"/>
    </source>
</evidence>
<dbReference type="InterPro" id="IPR046347">
    <property type="entry name" value="bZIP_sf"/>
</dbReference>
<evidence type="ECO:0000256" key="5">
    <source>
        <dbReference type="SAM" id="Coils"/>
    </source>
</evidence>
<dbReference type="CDD" id="cd14687">
    <property type="entry name" value="bZIP_ATF2"/>
    <property type="match status" value="1"/>
</dbReference>
<dbReference type="SMART" id="SM00338">
    <property type="entry name" value="BRLZ"/>
    <property type="match status" value="1"/>
</dbReference>
<dbReference type="STRING" id="97972.A0A2V1D0H2"/>
<evidence type="ECO:0000256" key="6">
    <source>
        <dbReference type="SAM" id="MobiDB-lite"/>
    </source>
</evidence>
<keyword evidence="4" id="KW-0539">Nucleus</keyword>
<evidence type="ECO:0000313" key="9">
    <source>
        <dbReference type="Proteomes" id="UP000244855"/>
    </source>
</evidence>
<evidence type="ECO:0000259" key="7">
    <source>
        <dbReference type="SMART" id="SM00338"/>
    </source>
</evidence>
<reference evidence="8 9" key="1">
    <citation type="journal article" date="2018" name="Sci. Rep.">
        <title>Comparative genomics provides insights into the lifestyle and reveals functional heterogeneity of dark septate endophytic fungi.</title>
        <authorList>
            <person name="Knapp D.G."/>
            <person name="Nemeth J.B."/>
            <person name="Barry K."/>
            <person name="Hainaut M."/>
            <person name="Henrissat B."/>
            <person name="Johnson J."/>
            <person name="Kuo A."/>
            <person name="Lim J.H.P."/>
            <person name="Lipzen A."/>
            <person name="Nolan M."/>
            <person name="Ohm R.A."/>
            <person name="Tamas L."/>
            <person name="Grigoriev I.V."/>
            <person name="Spatafora J.W."/>
            <person name="Nagy L.G."/>
            <person name="Kovacs G.M."/>
        </authorList>
    </citation>
    <scope>NUCLEOTIDE SEQUENCE [LARGE SCALE GENOMIC DNA]</scope>
    <source>
        <strain evidence="8 9">DSE2036</strain>
    </source>
</reference>
<sequence>METLAPPPHYQRELGMAMPFEMPNLFSSPNEWGNHSHIFAKWPNANYLKLSIPDLYNSRRQHALEHGTNDAKNSHAPAIETAVPTYDGELDQASEAAQRFNTLLNIHACQPAFTALNTHNPGLQSHKTDPASPLQTSFDPSLNSSLGFSADIAANSATSSTPGPINEPSSNKHRHHSTWTGGSGSWEQVEPGSARAIYLEKNRKAASKWRGKQKMQQQKLMETAREMERMNKQLKAEVESLKSDMHDLMMIVGQHSDCPDGRLKTYVQAAADRLSSRDHIKGSLLSVAASTSPEMPSSNHFSDHHSSE</sequence>
<evidence type="ECO:0000256" key="1">
    <source>
        <dbReference type="ARBA" id="ARBA00004123"/>
    </source>
</evidence>
<dbReference type="Pfam" id="PF00170">
    <property type="entry name" value="bZIP_1"/>
    <property type="match status" value="1"/>
</dbReference>
<keyword evidence="2" id="KW-0805">Transcription regulation</keyword>
<dbReference type="PANTHER" id="PTHR19304">
    <property type="entry name" value="CYCLIC-AMP RESPONSE ELEMENT BINDING PROTEIN"/>
    <property type="match status" value="1"/>
</dbReference>
<keyword evidence="3" id="KW-0804">Transcription</keyword>
<dbReference type="GO" id="GO:0005634">
    <property type="term" value="C:nucleus"/>
    <property type="evidence" value="ECO:0007669"/>
    <property type="project" value="UniProtKB-SubCell"/>
</dbReference>
<dbReference type="OrthoDB" id="295274at2759"/>
<dbReference type="Gene3D" id="1.20.5.170">
    <property type="match status" value="1"/>
</dbReference>
<feature type="compositionally biased region" description="Polar residues" evidence="6">
    <location>
        <begin position="288"/>
        <end position="300"/>
    </location>
</feature>
<dbReference type="GO" id="GO:0003700">
    <property type="term" value="F:DNA-binding transcription factor activity"/>
    <property type="evidence" value="ECO:0007669"/>
    <property type="project" value="InterPro"/>
</dbReference>
<feature type="region of interest" description="Disordered" evidence="6">
    <location>
        <begin position="288"/>
        <end position="308"/>
    </location>
</feature>
<feature type="region of interest" description="Disordered" evidence="6">
    <location>
        <begin position="154"/>
        <end position="188"/>
    </location>
</feature>